<name>A0ACB7P7U1_9PEZI</name>
<dbReference type="Proteomes" id="UP000724584">
    <property type="component" value="Unassembled WGS sequence"/>
</dbReference>
<evidence type="ECO:0000313" key="1">
    <source>
        <dbReference type="EMBL" id="KAH6632005.1"/>
    </source>
</evidence>
<organism evidence="1 2">
    <name type="scientific">Chaetomium tenue</name>
    <dbReference type="NCBI Taxonomy" id="1854479"/>
    <lineage>
        <taxon>Eukaryota</taxon>
        <taxon>Fungi</taxon>
        <taxon>Dikarya</taxon>
        <taxon>Ascomycota</taxon>
        <taxon>Pezizomycotina</taxon>
        <taxon>Sordariomycetes</taxon>
        <taxon>Sordariomycetidae</taxon>
        <taxon>Sordariales</taxon>
        <taxon>Chaetomiaceae</taxon>
        <taxon>Chaetomium</taxon>
    </lineage>
</organism>
<evidence type="ECO:0000313" key="2">
    <source>
        <dbReference type="Proteomes" id="UP000724584"/>
    </source>
</evidence>
<dbReference type="EMBL" id="JAGIZQ010000004">
    <property type="protein sequence ID" value="KAH6632005.1"/>
    <property type="molecule type" value="Genomic_DNA"/>
</dbReference>
<sequence length="387" mass="42992">MTPDKNQDGQGLPTPVTINTPSRTDTQQGKSNRRVSLLSLPPLKPAPMKFTPSKVGFVFERFHTPDVSVHGEIDDHARNLQVSPHSGCPGPVHDDGDDPFVPSKRPLGCNIKHDRRTGNGMRSLRRRSHLIFNKAEAKGYKRLDLDDEPDAPKPAQSPRLRYRFGDGFSGREAKPNGSNLLTRSGKQSTTSPYVGILDLTQSLIRTPERKRKAPGANTDDSPFLFAPKKKSRTWLEPKALNQQAKPHPITLTTMKRTTSALGETDKAGEESLVPEPQPKELKGNGHTEQPQVPAIATKDSQFHLHTPTRDLTMGQDDDKMTRQDTFDDGDDDELDLIPSPKTWTETLIMPADDPEDDDCKTHVSETSSRPAGELRPSGREFRRVNTL</sequence>
<comment type="caution">
    <text evidence="1">The sequence shown here is derived from an EMBL/GenBank/DDBJ whole genome shotgun (WGS) entry which is preliminary data.</text>
</comment>
<protein>
    <submittedName>
        <fullName evidence="1">Uncharacterized protein</fullName>
    </submittedName>
</protein>
<proteinExistence type="predicted"/>
<gene>
    <name evidence="1" type="ORF">F5144DRAFT_533154</name>
</gene>
<reference evidence="1 2" key="1">
    <citation type="journal article" date="2021" name="Nat. Commun.">
        <title>Genetic determinants of endophytism in the Arabidopsis root mycobiome.</title>
        <authorList>
            <person name="Mesny F."/>
            <person name="Miyauchi S."/>
            <person name="Thiergart T."/>
            <person name="Pickel B."/>
            <person name="Atanasova L."/>
            <person name="Karlsson M."/>
            <person name="Huettel B."/>
            <person name="Barry K.W."/>
            <person name="Haridas S."/>
            <person name="Chen C."/>
            <person name="Bauer D."/>
            <person name="Andreopoulos W."/>
            <person name="Pangilinan J."/>
            <person name="LaButti K."/>
            <person name="Riley R."/>
            <person name="Lipzen A."/>
            <person name="Clum A."/>
            <person name="Drula E."/>
            <person name="Henrissat B."/>
            <person name="Kohler A."/>
            <person name="Grigoriev I.V."/>
            <person name="Martin F.M."/>
            <person name="Hacquard S."/>
        </authorList>
    </citation>
    <scope>NUCLEOTIDE SEQUENCE [LARGE SCALE GENOMIC DNA]</scope>
    <source>
        <strain evidence="1 2">MPI-SDFR-AT-0079</strain>
    </source>
</reference>
<keyword evidence="2" id="KW-1185">Reference proteome</keyword>
<accession>A0ACB7P7U1</accession>